<proteinExistence type="predicted"/>
<dbReference type="AlphaFoldDB" id="A0A494VU92"/>
<name>A0A494VU92_9SPHI</name>
<keyword evidence="3" id="KW-1185">Reference proteome</keyword>
<evidence type="ECO:0000313" key="3">
    <source>
        <dbReference type="Proteomes" id="UP000270046"/>
    </source>
</evidence>
<organism evidence="2 3">
    <name type="scientific">Mucilaginibacter celer</name>
    <dbReference type="NCBI Taxonomy" id="2305508"/>
    <lineage>
        <taxon>Bacteria</taxon>
        <taxon>Pseudomonadati</taxon>
        <taxon>Bacteroidota</taxon>
        <taxon>Sphingobacteriia</taxon>
        <taxon>Sphingobacteriales</taxon>
        <taxon>Sphingobacteriaceae</taxon>
        <taxon>Mucilaginibacter</taxon>
    </lineage>
</organism>
<dbReference type="EMBL" id="CP032869">
    <property type="protein sequence ID" value="AYL99166.1"/>
    <property type="molecule type" value="Genomic_DNA"/>
</dbReference>
<reference evidence="2 3" key="1">
    <citation type="submission" date="2018-10" db="EMBL/GenBank/DDBJ databases">
        <title>Genome sequencing of Mucilaginibacter sp. HYN0043.</title>
        <authorList>
            <person name="Kim M."/>
            <person name="Yi H."/>
        </authorList>
    </citation>
    <scope>NUCLEOTIDE SEQUENCE [LARGE SCALE GENOMIC DNA]</scope>
    <source>
        <strain evidence="2 3">HYN0043</strain>
    </source>
</reference>
<feature type="region of interest" description="Disordered" evidence="1">
    <location>
        <begin position="1"/>
        <end position="64"/>
    </location>
</feature>
<dbReference type="RefSeq" id="WP_119407409.1">
    <property type="nucleotide sequence ID" value="NZ_CP032869.1"/>
</dbReference>
<evidence type="ECO:0000313" key="2">
    <source>
        <dbReference type="EMBL" id="AYL99166.1"/>
    </source>
</evidence>
<protein>
    <submittedName>
        <fullName evidence="2">Uncharacterized protein</fullName>
    </submittedName>
</protein>
<dbReference type="KEGG" id="muh:HYN43_029560"/>
<evidence type="ECO:0000256" key="1">
    <source>
        <dbReference type="SAM" id="MobiDB-lite"/>
    </source>
</evidence>
<feature type="compositionally biased region" description="Polar residues" evidence="1">
    <location>
        <begin position="32"/>
        <end position="49"/>
    </location>
</feature>
<accession>A0A494VU92</accession>
<dbReference type="Proteomes" id="UP000270046">
    <property type="component" value="Chromosome"/>
</dbReference>
<gene>
    <name evidence="2" type="ORF">HYN43_029560</name>
</gene>
<sequence length="88" mass="9886">MKSPDDEGMEGKGMGGHNFGHNNITKAGNDEANPSQMAGNNNAYFNRTQPAEKHPENNNFKVPGQEEEADYNILSRCYRIECKLDRQL</sequence>
<dbReference type="OrthoDB" id="799505at2"/>